<evidence type="ECO:0000313" key="2">
    <source>
        <dbReference type="EMBL" id="KIZ00832.1"/>
    </source>
</evidence>
<dbReference type="Proteomes" id="UP000054498">
    <property type="component" value="Unassembled WGS sequence"/>
</dbReference>
<name>A0A0D2MJM4_9CHLO</name>
<sequence length="81" mass="8050">MLNSAARKAQGAPGAAAAVAAAGGSFGLPGGMPLPPAPPPQPQQLQQGTRERLRGALARLVASDAFIDLLASELKASGLLH</sequence>
<proteinExistence type="predicted"/>
<dbReference type="KEGG" id="mng:MNEG_7134"/>
<dbReference type="RefSeq" id="XP_013899851.1">
    <property type="nucleotide sequence ID" value="XM_014044397.1"/>
</dbReference>
<organism evidence="2 3">
    <name type="scientific">Monoraphidium neglectum</name>
    <dbReference type="NCBI Taxonomy" id="145388"/>
    <lineage>
        <taxon>Eukaryota</taxon>
        <taxon>Viridiplantae</taxon>
        <taxon>Chlorophyta</taxon>
        <taxon>core chlorophytes</taxon>
        <taxon>Chlorophyceae</taxon>
        <taxon>CS clade</taxon>
        <taxon>Sphaeropleales</taxon>
        <taxon>Selenastraceae</taxon>
        <taxon>Monoraphidium</taxon>
    </lineage>
</organism>
<evidence type="ECO:0000313" key="3">
    <source>
        <dbReference type="Proteomes" id="UP000054498"/>
    </source>
</evidence>
<accession>A0A0D2MJM4</accession>
<dbReference type="GeneID" id="25740010"/>
<evidence type="ECO:0000256" key="1">
    <source>
        <dbReference type="SAM" id="MobiDB-lite"/>
    </source>
</evidence>
<dbReference type="AlphaFoldDB" id="A0A0D2MJM4"/>
<protein>
    <submittedName>
        <fullName evidence="2">Uncharacterized protein</fullName>
    </submittedName>
</protein>
<dbReference type="EMBL" id="KK101453">
    <property type="protein sequence ID" value="KIZ00832.1"/>
    <property type="molecule type" value="Genomic_DNA"/>
</dbReference>
<gene>
    <name evidence="2" type="ORF">MNEG_7134</name>
</gene>
<reference evidence="2 3" key="1">
    <citation type="journal article" date="2013" name="BMC Genomics">
        <title>Reconstruction of the lipid metabolism for the microalga Monoraphidium neglectum from its genome sequence reveals characteristics suitable for biofuel production.</title>
        <authorList>
            <person name="Bogen C."/>
            <person name="Al-Dilaimi A."/>
            <person name="Albersmeier A."/>
            <person name="Wichmann J."/>
            <person name="Grundmann M."/>
            <person name="Rupp O."/>
            <person name="Lauersen K.J."/>
            <person name="Blifernez-Klassen O."/>
            <person name="Kalinowski J."/>
            <person name="Goesmann A."/>
            <person name="Mussgnug J.H."/>
            <person name="Kruse O."/>
        </authorList>
    </citation>
    <scope>NUCLEOTIDE SEQUENCE [LARGE SCALE GENOMIC DNA]</scope>
    <source>
        <strain evidence="2 3">SAG 48.87</strain>
    </source>
</reference>
<keyword evidence="3" id="KW-1185">Reference proteome</keyword>
<feature type="region of interest" description="Disordered" evidence="1">
    <location>
        <begin position="27"/>
        <end position="50"/>
    </location>
</feature>
<feature type="compositionally biased region" description="Pro residues" evidence="1">
    <location>
        <begin position="32"/>
        <end position="42"/>
    </location>
</feature>